<dbReference type="CDD" id="cd07895">
    <property type="entry name" value="Adenylation_mRNA_capping"/>
    <property type="match status" value="1"/>
</dbReference>
<protein>
    <recommendedName>
        <fullName evidence="2">mRNA guanylyltransferase</fullName>
        <ecNumber evidence="2">2.7.7.50</ecNumber>
    </recommendedName>
</protein>
<organism evidence="13 14">
    <name type="scientific">Sporidiobolus salmonicolor</name>
    <name type="common">Yeast-like fungus</name>
    <name type="synonym">Sporobolomyces salmonicolor</name>
    <dbReference type="NCBI Taxonomy" id="5005"/>
    <lineage>
        <taxon>Eukaryota</taxon>
        <taxon>Fungi</taxon>
        <taxon>Dikarya</taxon>
        <taxon>Basidiomycota</taxon>
        <taxon>Pucciniomycotina</taxon>
        <taxon>Microbotryomycetes</taxon>
        <taxon>Sporidiobolales</taxon>
        <taxon>Sporidiobolaceae</taxon>
        <taxon>Sporobolomyces</taxon>
    </lineage>
</organism>
<evidence type="ECO:0000256" key="1">
    <source>
        <dbReference type="ARBA" id="ARBA00004123"/>
    </source>
</evidence>
<dbReference type="InterPro" id="IPR012340">
    <property type="entry name" value="NA-bd_OB-fold"/>
</dbReference>
<keyword evidence="6" id="KW-0547">Nucleotide-binding</keyword>
<evidence type="ECO:0000313" key="14">
    <source>
        <dbReference type="Proteomes" id="UP000243876"/>
    </source>
</evidence>
<feature type="compositionally biased region" description="Low complexity" evidence="11">
    <location>
        <begin position="77"/>
        <end position="94"/>
    </location>
</feature>
<dbReference type="InterPro" id="IPR013846">
    <property type="entry name" value="mRNA_cap_enzyme_C"/>
</dbReference>
<name>A0A0D6EN60_SPOSA</name>
<dbReference type="GO" id="GO:0006281">
    <property type="term" value="P:DNA repair"/>
    <property type="evidence" value="ECO:0007669"/>
    <property type="project" value="InterPro"/>
</dbReference>
<dbReference type="GO" id="GO:0006370">
    <property type="term" value="P:7-methylguanosine mRNA capping"/>
    <property type="evidence" value="ECO:0007669"/>
    <property type="project" value="UniProtKB-KW"/>
</dbReference>
<dbReference type="PROSITE" id="PS50160">
    <property type="entry name" value="DNA_LIGASE_A3"/>
    <property type="match status" value="1"/>
</dbReference>
<dbReference type="GO" id="GO:0005634">
    <property type="term" value="C:nucleus"/>
    <property type="evidence" value="ECO:0007669"/>
    <property type="project" value="UniProtKB-SubCell"/>
</dbReference>
<feature type="compositionally biased region" description="Polar residues" evidence="11">
    <location>
        <begin position="1"/>
        <end position="15"/>
    </location>
</feature>
<feature type="domain" description="ATP-dependent DNA ligase family profile" evidence="12">
    <location>
        <begin position="297"/>
        <end position="398"/>
    </location>
</feature>
<dbReference type="SUPFAM" id="SSF50249">
    <property type="entry name" value="Nucleic acid-binding proteins"/>
    <property type="match status" value="1"/>
</dbReference>
<dbReference type="InterPro" id="IPR051029">
    <property type="entry name" value="mRNA_Capping_Enz/RNA_Phosphat"/>
</dbReference>
<dbReference type="EMBL" id="CENE01000014">
    <property type="protein sequence ID" value="CEQ41487.1"/>
    <property type="molecule type" value="Genomic_DNA"/>
</dbReference>
<feature type="compositionally biased region" description="Basic residues" evidence="11">
    <location>
        <begin position="553"/>
        <end position="568"/>
    </location>
</feature>
<evidence type="ECO:0000256" key="6">
    <source>
        <dbReference type="ARBA" id="ARBA00022741"/>
    </source>
</evidence>
<gene>
    <name evidence="13" type="primary">SPOSA6832_03214</name>
</gene>
<evidence type="ECO:0000256" key="10">
    <source>
        <dbReference type="ARBA" id="ARBA00044624"/>
    </source>
</evidence>
<dbReference type="GO" id="GO:0006310">
    <property type="term" value="P:DNA recombination"/>
    <property type="evidence" value="ECO:0007669"/>
    <property type="project" value="InterPro"/>
</dbReference>
<dbReference type="OrthoDB" id="200924at2759"/>
<keyword evidence="14" id="KW-1185">Reference proteome</keyword>
<dbReference type="Pfam" id="PF01331">
    <property type="entry name" value="mRNA_cap_enzyme"/>
    <property type="match status" value="1"/>
</dbReference>
<dbReference type="AlphaFoldDB" id="A0A0D6EN60"/>
<proteinExistence type="predicted"/>
<evidence type="ECO:0000256" key="8">
    <source>
        <dbReference type="ARBA" id="ARBA00023134"/>
    </source>
</evidence>
<dbReference type="GO" id="GO:0003910">
    <property type="term" value="F:DNA ligase (ATP) activity"/>
    <property type="evidence" value="ECO:0007669"/>
    <property type="project" value="InterPro"/>
</dbReference>
<feature type="region of interest" description="Disordered" evidence="11">
    <location>
        <begin position="1"/>
        <end position="120"/>
    </location>
</feature>
<comment type="subcellular location">
    <subcellularLocation>
        <location evidence="1">Nucleus</location>
    </subcellularLocation>
</comment>
<keyword evidence="9" id="KW-0539">Nucleus</keyword>
<dbReference type="Proteomes" id="UP000243876">
    <property type="component" value="Unassembled WGS sequence"/>
</dbReference>
<evidence type="ECO:0000256" key="4">
    <source>
        <dbReference type="ARBA" id="ARBA00022679"/>
    </source>
</evidence>
<dbReference type="SUPFAM" id="SSF56091">
    <property type="entry name" value="DNA ligase/mRNA capping enzyme, catalytic domain"/>
    <property type="match status" value="1"/>
</dbReference>
<dbReference type="GO" id="GO:0004484">
    <property type="term" value="F:mRNA guanylyltransferase activity"/>
    <property type="evidence" value="ECO:0007669"/>
    <property type="project" value="UniProtKB-EC"/>
</dbReference>
<sequence>MAESPNLPTTYNYDSPTAPELSYEPLLEAPTLGSSSAADHDHPPQQNEGQEQSGAVSPRVQPPVAEDDYTIQPPAPAAALPLPSASSVAAARPSSQPPPSAPGRATHLHLHPPKKNFPVPERIPGELVQDPEKHWQLRGHLARLCGIKGTARKGRSAEEGSDGGQVGGEDLLNGVELPCERLDCWSGVTSTSPIQGDSSAFPGSQPVSFDLHSLQLLETEDFWVCEKSDGVRVLVLIVATGFGQETYLIDRKDNIYQNYYLTFPHQDGLEFNHSNTVLDGELVIDVDPATGRHIPRLLVFDCLVLDSENLMEKSLLKRYGRLKEFVMKPYDKIQATLPPDVIAQQPFEVVLKKQELSYGIEAVFRDHVPALMHGNDGLIFTSAEAPYTPGTDPKILKWKPPSENSIDFLLQLKFPPSTANEREPDFTAKPVFMLLMNHGHEGSHYYDTMEVDDETWEQWKASGEQYDDRVVEVVWDKQRETWKLLRFRDDKYEGNYKTVVASIIKSIQHGVEAEQVLTHERGTRELTWGFPRSPPSSSIETSHQLVANAGRVRHAWKAREAARRRRAPPSHPQAPPRASIPPSNGHAPHGHSLPPPPMVGAGGYGGGGVGVGGGGLRR</sequence>
<dbReference type="GO" id="GO:0005525">
    <property type="term" value="F:GTP binding"/>
    <property type="evidence" value="ECO:0007669"/>
    <property type="project" value="UniProtKB-KW"/>
</dbReference>
<dbReference type="PANTHER" id="PTHR10367">
    <property type="entry name" value="MRNA-CAPPING ENZYME"/>
    <property type="match status" value="1"/>
</dbReference>
<keyword evidence="8" id="KW-0342">GTP-binding</keyword>
<dbReference type="PANTHER" id="PTHR10367:SF17">
    <property type="entry name" value="MRNA-CAPPING ENZYME"/>
    <property type="match status" value="1"/>
</dbReference>
<evidence type="ECO:0000256" key="9">
    <source>
        <dbReference type="ARBA" id="ARBA00023242"/>
    </source>
</evidence>
<keyword evidence="4" id="KW-0808">Transferase</keyword>
<reference evidence="14" key="1">
    <citation type="submission" date="2015-02" db="EMBL/GenBank/DDBJ databases">
        <authorList>
            <person name="Gon?alves P."/>
        </authorList>
    </citation>
    <scope>NUCLEOTIDE SEQUENCE [LARGE SCALE GENOMIC DNA]</scope>
</reference>
<comment type="catalytic activity">
    <reaction evidence="10">
        <text>a 5'-end diphospho-ribonucleoside in mRNA + GTP + H(+) = a 5'-end (5'-triphosphoguanosine)-ribonucleoside in mRNA + diphosphate</text>
        <dbReference type="Rhea" id="RHEA:67012"/>
        <dbReference type="Rhea" id="RHEA-COMP:17165"/>
        <dbReference type="Rhea" id="RHEA-COMP:17166"/>
        <dbReference type="ChEBI" id="CHEBI:15378"/>
        <dbReference type="ChEBI" id="CHEBI:33019"/>
        <dbReference type="ChEBI" id="CHEBI:37565"/>
        <dbReference type="ChEBI" id="CHEBI:167616"/>
        <dbReference type="ChEBI" id="CHEBI:167617"/>
        <dbReference type="EC" id="2.7.7.50"/>
    </reaction>
    <physiologicalReaction direction="left-to-right" evidence="10">
        <dbReference type="Rhea" id="RHEA:67013"/>
    </physiologicalReaction>
</comment>
<dbReference type="InterPro" id="IPR001339">
    <property type="entry name" value="mRNA_cap_enzyme_adenylation"/>
</dbReference>
<feature type="compositionally biased region" description="Polar residues" evidence="11">
    <location>
        <begin position="44"/>
        <end position="55"/>
    </location>
</feature>
<keyword evidence="7" id="KW-0506">mRNA capping</keyword>
<dbReference type="Gene3D" id="3.30.470.30">
    <property type="entry name" value="DNA ligase/mRNA capping enzyme"/>
    <property type="match status" value="1"/>
</dbReference>
<feature type="non-terminal residue" evidence="13">
    <location>
        <position position="1"/>
    </location>
</feature>
<dbReference type="GO" id="GO:0005524">
    <property type="term" value="F:ATP binding"/>
    <property type="evidence" value="ECO:0007669"/>
    <property type="project" value="InterPro"/>
</dbReference>
<evidence type="ECO:0000256" key="3">
    <source>
        <dbReference type="ARBA" id="ARBA00022664"/>
    </source>
</evidence>
<evidence type="ECO:0000313" key="13">
    <source>
        <dbReference type="EMBL" id="CEQ41487.1"/>
    </source>
</evidence>
<accession>A0A0D6EN60</accession>
<dbReference type="EC" id="2.7.7.50" evidence="2"/>
<dbReference type="Gene3D" id="2.40.50.140">
    <property type="entry name" value="Nucleic acid-binding proteins"/>
    <property type="match status" value="1"/>
</dbReference>
<evidence type="ECO:0000256" key="2">
    <source>
        <dbReference type="ARBA" id="ARBA00012475"/>
    </source>
</evidence>
<feature type="region of interest" description="Disordered" evidence="11">
    <location>
        <begin position="553"/>
        <end position="618"/>
    </location>
</feature>
<evidence type="ECO:0000259" key="12">
    <source>
        <dbReference type="PROSITE" id="PS50160"/>
    </source>
</evidence>
<dbReference type="InterPro" id="IPR012310">
    <property type="entry name" value="DNA_ligase_ATP-dep_cent"/>
</dbReference>
<evidence type="ECO:0000256" key="7">
    <source>
        <dbReference type="ARBA" id="ARBA00023042"/>
    </source>
</evidence>
<feature type="compositionally biased region" description="Gly residues" evidence="11">
    <location>
        <begin position="600"/>
        <end position="618"/>
    </location>
</feature>
<evidence type="ECO:0000256" key="11">
    <source>
        <dbReference type="SAM" id="MobiDB-lite"/>
    </source>
</evidence>
<keyword evidence="5" id="KW-0548">Nucleotidyltransferase</keyword>
<keyword evidence="3" id="KW-0507">mRNA processing</keyword>
<evidence type="ECO:0000256" key="5">
    <source>
        <dbReference type="ARBA" id="ARBA00022695"/>
    </source>
</evidence>
<feature type="compositionally biased region" description="Pro residues" evidence="11">
    <location>
        <begin position="569"/>
        <end position="579"/>
    </location>
</feature>
<dbReference type="Pfam" id="PF03919">
    <property type="entry name" value="mRNA_cap_C"/>
    <property type="match status" value="1"/>
</dbReference>